<protein>
    <submittedName>
        <fullName evidence="2">Plastocyanin</fullName>
    </submittedName>
</protein>
<organism evidence="2 3">
    <name type="scientific">Candidatus Nitrososphaera evergladensis SR1</name>
    <dbReference type="NCBI Taxonomy" id="1459636"/>
    <lineage>
        <taxon>Archaea</taxon>
        <taxon>Nitrososphaerota</taxon>
        <taxon>Nitrososphaeria</taxon>
        <taxon>Nitrososphaerales</taxon>
        <taxon>Nitrososphaeraceae</taxon>
        <taxon>Nitrososphaera</taxon>
    </lineage>
</organism>
<name>A0A075MN34_9ARCH</name>
<dbReference type="STRING" id="1459636.NTE_00587"/>
<keyword evidence="3" id="KW-1185">Reference proteome</keyword>
<reference evidence="2 3" key="1">
    <citation type="journal article" date="2014" name="PLoS ONE">
        <title>Genome Sequence of Candidatus Nitrososphaera evergladensis from Group I.1b Enriched from Everglades Soil Reveals Novel Genomic Features of the Ammonia-Oxidizing Archaea.</title>
        <authorList>
            <person name="Zhalnina K.V."/>
            <person name="Dias R."/>
            <person name="Leonard M.T."/>
            <person name="Dorr de Quadros P."/>
            <person name="Camargo F.A."/>
            <person name="Drew J.C."/>
            <person name="Farmerie W.G."/>
            <person name="Daroub S.H."/>
            <person name="Triplett E.W."/>
        </authorList>
    </citation>
    <scope>NUCLEOTIDE SEQUENCE [LARGE SCALE GENOMIC DNA]</scope>
    <source>
        <strain evidence="2 3">SR1</strain>
    </source>
</reference>
<dbReference type="AlphaFoldDB" id="A0A075MN34"/>
<dbReference type="Proteomes" id="UP000028194">
    <property type="component" value="Chromosome"/>
</dbReference>
<dbReference type="SUPFAM" id="SSF49503">
    <property type="entry name" value="Cupredoxins"/>
    <property type="match status" value="1"/>
</dbReference>
<dbReference type="EMBL" id="CP007174">
    <property type="protein sequence ID" value="AIF82668.1"/>
    <property type="molecule type" value="Genomic_DNA"/>
</dbReference>
<gene>
    <name evidence="2" type="ORF">NTE_00587</name>
</gene>
<dbReference type="Gene3D" id="2.60.40.420">
    <property type="entry name" value="Cupredoxins - blue copper proteins"/>
    <property type="match status" value="1"/>
</dbReference>
<dbReference type="PANTHER" id="PTHR36507">
    <property type="entry name" value="BLL1555 PROTEIN"/>
    <property type="match status" value="1"/>
</dbReference>
<evidence type="ECO:0000256" key="1">
    <source>
        <dbReference type="SAM" id="MobiDB-lite"/>
    </source>
</evidence>
<dbReference type="PANTHER" id="PTHR36507:SF1">
    <property type="entry name" value="BLL1555 PROTEIN"/>
    <property type="match status" value="1"/>
</dbReference>
<accession>A0A075MN34</accession>
<dbReference type="InterPro" id="IPR052721">
    <property type="entry name" value="ET_Amicyanin"/>
</dbReference>
<dbReference type="HOGENOM" id="CLU_736931_0_0_2"/>
<dbReference type="KEGG" id="nev:NTE_00587"/>
<dbReference type="InterPro" id="IPR008972">
    <property type="entry name" value="Cupredoxin"/>
</dbReference>
<evidence type="ECO:0000313" key="2">
    <source>
        <dbReference type="EMBL" id="AIF82668.1"/>
    </source>
</evidence>
<sequence>MTSKDPSMGFLDAKNHSGMFIITAFALIAALANTGTIATGGGAKFALAQQAPPKGEPQTEADHTVSIANGTAQRGVKSTFNPATITVRDGSLLTFLNRDVVEHSAVAGTAKNGPTGQFDTDVIEPGKNVTISINDKPGATIQYFCKIHPFLTGTIKIAANEEAGGGATETQPQQQQQQQRQTTNNNNNSVTTFTASGPIASWASGPSATADSNVTLLPYVISGAWNLKVVNGTAKSFDANITMVKADGTDFHTHRLLNFRAASASLANTLLFNQTENNNNTSSNNRTEIAAAPLTVAGAQSELSIPGHIDITTDGNETWPDVSVNVMIRQWHTINIVMDENATNKHFTEGHYAPAIYGGVSSVKDKDGKELLVQQ</sequence>
<dbReference type="eggNOG" id="arCOG02926">
    <property type="taxonomic scope" value="Archaea"/>
</dbReference>
<feature type="region of interest" description="Disordered" evidence="1">
    <location>
        <begin position="163"/>
        <end position="193"/>
    </location>
</feature>
<proteinExistence type="predicted"/>
<evidence type="ECO:0000313" key="3">
    <source>
        <dbReference type="Proteomes" id="UP000028194"/>
    </source>
</evidence>